<dbReference type="Gene3D" id="3.40.50.280">
    <property type="entry name" value="Cobalamin-binding domain"/>
    <property type="match status" value="1"/>
</dbReference>
<gene>
    <name evidence="6" type="ordered locus">Deima_2477</name>
</gene>
<evidence type="ECO:0000256" key="2">
    <source>
        <dbReference type="ARBA" id="ARBA00023125"/>
    </source>
</evidence>
<protein>
    <submittedName>
        <fullName evidence="6">Transcriptional regulator, MerR family</fullName>
    </submittedName>
</protein>
<dbReference type="EMBL" id="CP002454">
    <property type="protein sequence ID" value="ADV68112.1"/>
    <property type="molecule type" value="Genomic_DNA"/>
</dbReference>
<dbReference type="PROSITE" id="PS50937">
    <property type="entry name" value="HTH_MERR_2"/>
    <property type="match status" value="1"/>
</dbReference>
<dbReference type="HOGENOM" id="CLU_045945_3_0_0"/>
<feature type="domain" description="B12-binding" evidence="5">
    <location>
        <begin position="176"/>
        <end position="300"/>
    </location>
</feature>
<dbReference type="CDD" id="cd01104">
    <property type="entry name" value="HTH_MlrA-CarA"/>
    <property type="match status" value="1"/>
</dbReference>
<dbReference type="SUPFAM" id="SSF52242">
    <property type="entry name" value="Cobalamin (vitamin B12)-binding domain"/>
    <property type="match status" value="1"/>
</dbReference>
<evidence type="ECO:0000313" key="6">
    <source>
        <dbReference type="EMBL" id="ADV68112.1"/>
    </source>
</evidence>
<dbReference type="STRING" id="709986.Deima_2477"/>
<dbReference type="InterPro" id="IPR036724">
    <property type="entry name" value="Cobalamin-bd_sf"/>
</dbReference>
<evidence type="ECO:0000313" key="7">
    <source>
        <dbReference type="Proteomes" id="UP000008635"/>
    </source>
</evidence>
<dbReference type="Gene3D" id="1.10.1240.10">
    <property type="entry name" value="Methionine synthase domain"/>
    <property type="match status" value="1"/>
</dbReference>
<dbReference type="InterPro" id="IPR000551">
    <property type="entry name" value="MerR-type_HTH_dom"/>
</dbReference>
<dbReference type="OrthoDB" id="9800334at2"/>
<evidence type="ECO:0000256" key="3">
    <source>
        <dbReference type="ARBA" id="ARBA00023163"/>
    </source>
</evidence>
<keyword evidence="1" id="KW-0805">Transcription regulation</keyword>
<dbReference type="PANTHER" id="PTHR30204:SF67">
    <property type="entry name" value="HTH-TYPE TRANSCRIPTIONAL REGULATOR MLRA-RELATED"/>
    <property type="match status" value="1"/>
</dbReference>
<evidence type="ECO:0000259" key="4">
    <source>
        <dbReference type="PROSITE" id="PS50937"/>
    </source>
</evidence>
<dbReference type="PANTHER" id="PTHR30204">
    <property type="entry name" value="REDOX-CYCLING DRUG-SENSING TRANSCRIPTIONAL ACTIVATOR SOXR"/>
    <property type="match status" value="1"/>
</dbReference>
<dbReference type="KEGG" id="dmr:Deima_2477"/>
<dbReference type="CDD" id="cd02065">
    <property type="entry name" value="B12-binding_like"/>
    <property type="match status" value="1"/>
</dbReference>
<dbReference type="InterPro" id="IPR003759">
    <property type="entry name" value="Cbl-bd_cap"/>
</dbReference>
<dbReference type="Pfam" id="PF02310">
    <property type="entry name" value="B12-binding"/>
    <property type="match status" value="1"/>
</dbReference>
<dbReference type="Pfam" id="PF13411">
    <property type="entry name" value="MerR_1"/>
    <property type="match status" value="1"/>
</dbReference>
<dbReference type="SMART" id="SM00422">
    <property type="entry name" value="HTH_MERR"/>
    <property type="match status" value="1"/>
</dbReference>
<dbReference type="Gene3D" id="1.10.1660.10">
    <property type="match status" value="1"/>
</dbReference>
<proteinExistence type="predicted"/>
<dbReference type="InterPro" id="IPR009061">
    <property type="entry name" value="DNA-bd_dom_put_sf"/>
</dbReference>
<dbReference type="GO" id="GO:0046872">
    <property type="term" value="F:metal ion binding"/>
    <property type="evidence" value="ECO:0007669"/>
    <property type="project" value="InterPro"/>
</dbReference>
<dbReference type="GO" id="GO:0003677">
    <property type="term" value="F:DNA binding"/>
    <property type="evidence" value="ECO:0007669"/>
    <property type="project" value="UniProtKB-KW"/>
</dbReference>
<dbReference type="RefSeq" id="WP_013557617.1">
    <property type="nucleotide sequence ID" value="NC_014958.1"/>
</dbReference>
<sequence>MSNVSNNATGLYTTSEVEARTGVPATTLRQWERRYGLPNPTRSASGYRLYSEHDLQLIEFMQLQLARGITISRAAELARARPEELPAQPATVSLAAELCAALMRADHTRAGEILSRAHAHLSVERVLMEVITPTLVEIGMLWERGEITVAHEHQASAYLRARLTAMLEFAGTDTWGPSVVLACAPGEQHELGLLMVAVVLRRAGVRVHYMGANTPLADLAVYARLVGARAVLLSLNGTVALDETRAHLRDLADLRMPVFYGGSLMNASPEVAETLGGLFAGPDAVQAARQLLAALREAGA</sequence>
<organism evidence="6 7">
    <name type="scientific">Deinococcus maricopensis (strain DSM 21211 / LMG 22137 / NRRL B-23946 / LB-34)</name>
    <dbReference type="NCBI Taxonomy" id="709986"/>
    <lineage>
        <taxon>Bacteria</taxon>
        <taxon>Thermotogati</taxon>
        <taxon>Deinococcota</taxon>
        <taxon>Deinococci</taxon>
        <taxon>Deinococcales</taxon>
        <taxon>Deinococcaceae</taxon>
        <taxon>Deinococcus</taxon>
    </lineage>
</organism>
<dbReference type="InterPro" id="IPR036594">
    <property type="entry name" value="Meth_synthase_dom"/>
</dbReference>
<accession>E8UAM3</accession>
<reference evidence="6 7" key="1">
    <citation type="journal article" date="2011" name="Stand. Genomic Sci.">
        <title>Complete genome sequence of Deinococcus maricopensis type strain (LB-34).</title>
        <authorList>
            <person name="Pukall R."/>
            <person name="Zeytun A."/>
            <person name="Lucas S."/>
            <person name="Lapidus A."/>
            <person name="Hammon N."/>
            <person name="Deshpande S."/>
            <person name="Nolan M."/>
            <person name="Cheng J.F."/>
            <person name="Pitluck S."/>
            <person name="Liolios K."/>
            <person name="Pagani I."/>
            <person name="Mikhailova N."/>
            <person name="Ivanova N."/>
            <person name="Mavromatis K."/>
            <person name="Pati A."/>
            <person name="Tapia R."/>
            <person name="Han C."/>
            <person name="Goodwin L."/>
            <person name="Chen A."/>
            <person name="Palaniappan K."/>
            <person name="Land M."/>
            <person name="Hauser L."/>
            <person name="Chang Y.J."/>
            <person name="Jeffries C.D."/>
            <person name="Brambilla E.M."/>
            <person name="Rohde M."/>
            <person name="Goker M."/>
            <person name="Detter J.C."/>
            <person name="Woyke T."/>
            <person name="Bristow J."/>
            <person name="Eisen J.A."/>
            <person name="Markowitz V."/>
            <person name="Hugenholtz P."/>
            <person name="Kyrpides N.C."/>
            <person name="Klenk H.P."/>
        </authorList>
    </citation>
    <scope>NUCLEOTIDE SEQUENCE [LARGE SCALE GENOMIC DNA]</scope>
    <source>
        <strain evidence="7">DSM 21211 / LMG 22137 / NRRL B-23946 / LB-34</strain>
    </source>
</reference>
<dbReference type="PROSITE" id="PS51332">
    <property type="entry name" value="B12_BINDING"/>
    <property type="match status" value="1"/>
</dbReference>
<feature type="domain" description="HTH merR-type" evidence="4">
    <location>
        <begin position="11"/>
        <end position="80"/>
    </location>
</feature>
<keyword evidence="7" id="KW-1185">Reference proteome</keyword>
<dbReference type="eggNOG" id="COG5012">
    <property type="taxonomic scope" value="Bacteria"/>
</dbReference>
<dbReference type="AlphaFoldDB" id="E8UAM3"/>
<reference evidence="7" key="2">
    <citation type="submission" date="2011-01" db="EMBL/GenBank/DDBJ databases">
        <title>The complete genome of Deinococcus maricopensis DSM 21211.</title>
        <authorList>
            <consortium name="US DOE Joint Genome Institute (JGI-PGF)"/>
            <person name="Lucas S."/>
            <person name="Copeland A."/>
            <person name="Lapidus A."/>
            <person name="Goodwin L."/>
            <person name="Pitluck S."/>
            <person name="Kyrpides N."/>
            <person name="Mavromatis K."/>
            <person name="Pagani I."/>
            <person name="Ivanova N."/>
            <person name="Ovchinnikova G."/>
            <person name="Zeytun A."/>
            <person name="Detter J.C."/>
            <person name="Han C."/>
            <person name="Land M."/>
            <person name="Hauser L."/>
            <person name="Markowitz V."/>
            <person name="Cheng J.-F."/>
            <person name="Hugenholtz P."/>
            <person name="Woyke T."/>
            <person name="Wu D."/>
            <person name="Pukall R."/>
            <person name="Gehrich-Schroeter G."/>
            <person name="Brambilla E."/>
            <person name="Klenk H.-P."/>
            <person name="Eisen J.A."/>
        </authorList>
    </citation>
    <scope>NUCLEOTIDE SEQUENCE [LARGE SCALE GENOMIC DNA]</scope>
    <source>
        <strain evidence="7">DSM 21211 / LMG 22137 / NRRL B-23946 / LB-34</strain>
    </source>
</reference>
<evidence type="ECO:0000256" key="1">
    <source>
        <dbReference type="ARBA" id="ARBA00023015"/>
    </source>
</evidence>
<name>E8UAM3_DEIML</name>
<evidence type="ECO:0000259" key="5">
    <source>
        <dbReference type="PROSITE" id="PS51332"/>
    </source>
</evidence>
<dbReference type="InterPro" id="IPR047057">
    <property type="entry name" value="MerR_fam"/>
</dbReference>
<dbReference type="InterPro" id="IPR006158">
    <property type="entry name" value="Cobalamin-bd"/>
</dbReference>
<dbReference type="SUPFAM" id="SSF46955">
    <property type="entry name" value="Putative DNA-binding domain"/>
    <property type="match status" value="1"/>
</dbReference>
<dbReference type="GO" id="GO:0031419">
    <property type="term" value="F:cobalamin binding"/>
    <property type="evidence" value="ECO:0007669"/>
    <property type="project" value="InterPro"/>
</dbReference>
<dbReference type="Pfam" id="PF02607">
    <property type="entry name" value="B12-binding_2"/>
    <property type="match status" value="1"/>
</dbReference>
<keyword evidence="3" id="KW-0804">Transcription</keyword>
<keyword evidence="2" id="KW-0238">DNA-binding</keyword>
<dbReference type="GO" id="GO:0003700">
    <property type="term" value="F:DNA-binding transcription factor activity"/>
    <property type="evidence" value="ECO:0007669"/>
    <property type="project" value="InterPro"/>
</dbReference>
<dbReference type="Proteomes" id="UP000008635">
    <property type="component" value="Chromosome"/>
</dbReference>